<dbReference type="InterPro" id="IPR050742">
    <property type="entry name" value="Helicase_Restrict-Modif_Enz"/>
</dbReference>
<feature type="domain" description="Helicase/UvrB N-terminal" evidence="1">
    <location>
        <begin position="2"/>
        <end position="261"/>
    </location>
</feature>
<dbReference type="SUPFAM" id="SSF52540">
    <property type="entry name" value="P-loop containing nucleoside triphosphate hydrolases"/>
    <property type="match status" value="2"/>
</dbReference>
<evidence type="ECO:0000259" key="1">
    <source>
        <dbReference type="Pfam" id="PF04851"/>
    </source>
</evidence>
<gene>
    <name evidence="2" type="ORF">GURASL_15950</name>
</gene>
<evidence type="ECO:0000313" key="3">
    <source>
        <dbReference type="Proteomes" id="UP001317705"/>
    </source>
</evidence>
<organism evidence="2 3">
    <name type="scientific">Geotalea uraniireducens</name>
    <dbReference type="NCBI Taxonomy" id="351604"/>
    <lineage>
        <taxon>Bacteria</taxon>
        <taxon>Pseudomonadati</taxon>
        <taxon>Thermodesulfobacteriota</taxon>
        <taxon>Desulfuromonadia</taxon>
        <taxon>Geobacterales</taxon>
        <taxon>Geobacteraceae</taxon>
        <taxon>Geotalea</taxon>
    </lineage>
</organism>
<dbReference type="InterPro" id="IPR006935">
    <property type="entry name" value="Helicase/UvrB_N"/>
</dbReference>
<dbReference type="Gene3D" id="3.40.50.300">
    <property type="entry name" value="P-loop containing nucleotide triphosphate hydrolases"/>
    <property type="match status" value="2"/>
</dbReference>
<dbReference type="EMBL" id="AP027151">
    <property type="protein sequence ID" value="BDV42672.1"/>
    <property type="molecule type" value="Genomic_DNA"/>
</dbReference>
<accession>A0ABM8EK05</accession>
<dbReference type="Pfam" id="PF04851">
    <property type="entry name" value="ResIII"/>
    <property type="match status" value="1"/>
</dbReference>
<evidence type="ECO:0000313" key="2">
    <source>
        <dbReference type="EMBL" id="BDV42672.1"/>
    </source>
</evidence>
<reference evidence="2 3" key="1">
    <citation type="submission" date="2022-12" db="EMBL/GenBank/DDBJ databases">
        <title>Polyphasic characterization of Geotalea uranireducens NIT-SL11 newly isolated from a complex of sewage sludge and microbially reduced graphene oxide.</title>
        <authorList>
            <person name="Xie L."/>
            <person name="Yoshida N."/>
            <person name="Meng L."/>
        </authorList>
    </citation>
    <scope>NUCLEOTIDE SEQUENCE [LARGE SCALE GENOMIC DNA]</scope>
    <source>
        <strain evidence="2 3">NIT-SL11</strain>
    </source>
</reference>
<protein>
    <recommendedName>
        <fullName evidence="1">Helicase/UvrB N-terminal domain-containing protein</fullName>
    </recommendedName>
</protein>
<proteinExistence type="predicted"/>
<dbReference type="RefSeq" id="WP_282003274.1">
    <property type="nucleotide sequence ID" value="NZ_AP027151.1"/>
</dbReference>
<dbReference type="PANTHER" id="PTHR47396:SF1">
    <property type="entry name" value="ATP-DEPENDENT HELICASE IRC3-RELATED"/>
    <property type="match status" value="1"/>
</dbReference>
<name>A0ABM8EK05_9BACT</name>
<dbReference type="Proteomes" id="UP001317705">
    <property type="component" value="Chromosome"/>
</dbReference>
<dbReference type="InterPro" id="IPR027417">
    <property type="entry name" value="P-loop_NTPase"/>
</dbReference>
<keyword evidence="3" id="KW-1185">Reference proteome</keyword>
<dbReference type="PANTHER" id="PTHR47396">
    <property type="entry name" value="TYPE I RESTRICTION ENZYME ECOKI R PROTEIN"/>
    <property type="match status" value="1"/>
</dbReference>
<sequence>MFKLKDYQEQSLTALDNYFRQLRINGLNPAWQQCAPLQEKQGQTWQVPYNSEALGDIPAVCVRIPTGGGKTFLAAHAVAHTGKTLLDTDAPVALWLVPSDAIRSQTLAALSAPRHPCRTALAEYFGERIRVCALDDLTTVGPQDVGQSAIIVVATIQSFNVKEKTQRNVYSFDENFARHFQGLTPQQEERLDKVTEADLAAQPYLTASDLGRVKSSLANWLTLHKPIVIVDEAHNNRTDQAFRTLKNLQPACVIELTATPADNSNVLYHVGASALQREDMIKLPIVLMEHPTGWKDAVRDAILTRDRLETLAAKETEFIRPVLLFQAEPKNGEVTVEKLLEHLVSPDGEKLERKQIAVATGDQKELDGIVLADPLCPIRYVITVEALKEGWDCPFAYVLCGLQDMKSSKDVEQILGRVLRMPYAKARQQIELSKAYAHMVSSVTARVADQLADRLVNNMGFEAYEAALAIAPAQTALPLPQGGEQPRPKPAEAVISLPAAPTQAVPEDLKQSIEIRPTTGGATAIVRGELSEKVEEFLLTACNAKHQQTIKDSIERERTRQAALLAPSARGVRFAPLPQLCLDWDGELQPVEKRILSELGKFDLFSEPIALAGFTIRERGTAFEIDLDGGKVVYELANAEQLHLNEIATHATENDLVRWLDRECRQKDVGQAVLLKWLLAVVRHLQADRGFSLTALVRAKYPLAEAIRREIDRRRDNAVASGFQKSLPGFLAAPQLEDSFSYAFNFHPTHYPARPPYYSGRYRFKKHYYPVIHDLREKRADGTPAEEFVCARALDMHPAVKHWVRNVEKEDRFSFWLPTSTDYFYPDFVCELTDGRVLVVEYKGEPYKTNDDSREKSQVGHQWENSSNGKCLFLFAVQQDEQGRNVEQQIEHALLDCNLATKERTV</sequence>